<proteinExistence type="predicted"/>
<evidence type="ECO:0000313" key="1">
    <source>
        <dbReference type="EMBL" id="MCO6159497.1"/>
    </source>
</evidence>
<accession>A0ABT1CF74</accession>
<protein>
    <submittedName>
        <fullName evidence="1">CDP-glycerol glycerophosphotransferase family protein</fullName>
    </submittedName>
</protein>
<dbReference type="Pfam" id="PF04464">
    <property type="entry name" value="Glyphos_transf"/>
    <property type="match status" value="1"/>
</dbReference>
<comment type="caution">
    <text evidence="1">The sequence shown here is derived from an EMBL/GenBank/DDBJ whole genome shotgun (WGS) entry which is preliminary data.</text>
</comment>
<name>A0ABT1CF74_9PROT</name>
<dbReference type="SUPFAM" id="SSF53756">
    <property type="entry name" value="UDP-Glycosyltransferase/glycogen phosphorylase"/>
    <property type="match status" value="1"/>
</dbReference>
<reference evidence="1 2" key="1">
    <citation type="submission" date="2022-06" db="EMBL/GenBank/DDBJ databases">
        <title>Whole-genome of Asaia lannensis strain LMG 27011T.</title>
        <authorList>
            <person name="Sombolestani A."/>
        </authorList>
    </citation>
    <scope>NUCLEOTIDE SEQUENCE [LARGE SCALE GENOMIC DNA]</scope>
    <source>
        <strain evidence="1 2">NBRC 102526</strain>
    </source>
</reference>
<organism evidence="1 2">
    <name type="scientific">Asaia lannensis NBRC 102526</name>
    <dbReference type="NCBI Taxonomy" id="1307926"/>
    <lineage>
        <taxon>Bacteria</taxon>
        <taxon>Pseudomonadati</taxon>
        <taxon>Pseudomonadota</taxon>
        <taxon>Alphaproteobacteria</taxon>
        <taxon>Acetobacterales</taxon>
        <taxon>Acetobacteraceae</taxon>
        <taxon>Asaia</taxon>
    </lineage>
</organism>
<dbReference type="Proteomes" id="UP001523401">
    <property type="component" value="Unassembled WGS sequence"/>
</dbReference>
<evidence type="ECO:0000313" key="2">
    <source>
        <dbReference type="Proteomes" id="UP001523401"/>
    </source>
</evidence>
<sequence>MKIAFLYVAEPYQCYHVAAVSSALAQLPNVSVTEFVSFPETAFHLDRIRHRNGLAGHIERGELKMPVRASFLRRMRRLDAEREIVMRANIERLEQFDAVVATEYSAGALREMGLRKPALILIQHGAGDREVNDEHLIRQFDLSLVSGPKIAESFLAKKLATAAQTRIIGYPKFDAVEKQNVQKAVPANSSRPIALYNPHYKKALSSYRTCLEPLVEAVNRLDRYDLLIAPHIKIFHKDFGRRRRQFEKVVGDHVRLDAASSAMLDMTHTARASLYIGDVSSQVYEFLITPRPCIFLNPHKVEWRNNPHFRHWTLGDVVEHAEDIYPALAQAESRHVLYRERQERMIQETFGSQPKRGASFRAAQTIRDFLRGEGRSSASVVAA</sequence>
<dbReference type="RefSeq" id="WP_252848904.1">
    <property type="nucleotide sequence ID" value="NZ_BAPW01000023.1"/>
</dbReference>
<dbReference type="InterPro" id="IPR043148">
    <property type="entry name" value="TagF_C"/>
</dbReference>
<keyword evidence="2" id="KW-1185">Reference proteome</keyword>
<gene>
    <name evidence="1" type="ORF">NF685_05540</name>
</gene>
<dbReference type="InterPro" id="IPR007554">
    <property type="entry name" value="Glycerophosphate_synth"/>
</dbReference>
<dbReference type="Gene3D" id="3.40.50.12580">
    <property type="match status" value="1"/>
</dbReference>
<dbReference type="EMBL" id="JAMXQU010000003">
    <property type="protein sequence ID" value="MCO6159497.1"/>
    <property type="molecule type" value="Genomic_DNA"/>
</dbReference>